<keyword evidence="2" id="KW-1185">Reference proteome</keyword>
<organism evidence="1 2">
    <name type="scientific">Williamsia serinedens</name>
    <dbReference type="NCBI Taxonomy" id="391736"/>
    <lineage>
        <taxon>Bacteria</taxon>
        <taxon>Bacillati</taxon>
        <taxon>Actinomycetota</taxon>
        <taxon>Actinomycetes</taxon>
        <taxon>Mycobacteriales</taxon>
        <taxon>Nocardiaceae</taxon>
        <taxon>Williamsia</taxon>
    </lineage>
</organism>
<sequence length="197" mass="20303">MAQTFTPRPALATQASVDAIAPDQGARAVGKRELFLTPRDFGAKGDGVTLLTGSISSGSNVFTATGAAFTPADVGKRIVVLPAAGSTQPTFASTIQAVDSATQIRLATNASYTGSNLEMTYATDDSTALQAWLSDPSTATRLLPAGIYGFSVSLLLGGTYNVWCANGSTLKVMAQIDTPTNWPSGARAVPTAIYSSF</sequence>
<evidence type="ECO:0000313" key="2">
    <source>
        <dbReference type="Proteomes" id="UP001205740"/>
    </source>
</evidence>
<dbReference type="EMBL" id="JAMTCG010000019">
    <property type="protein sequence ID" value="MCP2163121.1"/>
    <property type="molecule type" value="Genomic_DNA"/>
</dbReference>
<evidence type="ECO:0000313" key="1">
    <source>
        <dbReference type="EMBL" id="MCP2163121.1"/>
    </source>
</evidence>
<accession>A0ABT1H7H0</accession>
<comment type="caution">
    <text evidence="1">The sequence shown here is derived from an EMBL/GenBank/DDBJ whole genome shotgun (WGS) entry which is preliminary data.</text>
</comment>
<gene>
    <name evidence="1" type="ORF">LX12_004335</name>
</gene>
<feature type="non-terminal residue" evidence="1">
    <location>
        <position position="197"/>
    </location>
</feature>
<protein>
    <submittedName>
        <fullName evidence="1">Uncharacterized protein</fullName>
    </submittedName>
</protein>
<proteinExistence type="predicted"/>
<dbReference type="Proteomes" id="UP001205740">
    <property type="component" value="Unassembled WGS sequence"/>
</dbReference>
<name>A0ABT1H7H0_9NOCA</name>
<reference evidence="1 2" key="1">
    <citation type="submission" date="2022-06" db="EMBL/GenBank/DDBJ databases">
        <title>Genomic Encyclopedia of Archaeal and Bacterial Type Strains, Phase II (KMG-II): from individual species to whole genera.</title>
        <authorList>
            <person name="Goeker M."/>
        </authorList>
    </citation>
    <scope>NUCLEOTIDE SEQUENCE [LARGE SCALE GENOMIC DNA]</scope>
    <source>
        <strain evidence="1 2">DSM 45037</strain>
    </source>
</reference>
<dbReference type="RefSeq" id="WP_253656690.1">
    <property type="nucleotide sequence ID" value="NZ_JAMTCG010000019.1"/>
</dbReference>